<evidence type="ECO:0000313" key="10">
    <source>
        <dbReference type="Proteomes" id="UP001302126"/>
    </source>
</evidence>
<feature type="domain" description="BRCT" evidence="8">
    <location>
        <begin position="18"/>
        <end position="93"/>
    </location>
</feature>
<evidence type="ECO:0000256" key="3">
    <source>
        <dbReference type="ARBA" id="ARBA00022895"/>
    </source>
</evidence>
<dbReference type="PANTHER" id="PTHR16466">
    <property type="entry name" value="TELOMERE REPEAT-BINDING FACTOR 2-INTERACTING PROTEIN 1"/>
    <property type="match status" value="1"/>
</dbReference>
<evidence type="ECO:0000256" key="4">
    <source>
        <dbReference type="ARBA" id="ARBA00023242"/>
    </source>
</evidence>
<accession>A0AAN6WYS7</accession>
<dbReference type="EMBL" id="MU864362">
    <property type="protein sequence ID" value="KAK4190893.1"/>
    <property type="molecule type" value="Genomic_DNA"/>
</dbReference>
<protein>
    <recommendedName>
        <fullName evidence="5">DNA-binding protein RAP1</fullName>
    </recommendedName>
</protein>
<feature type="region of interest" description="Disordered" evidence="6">
    <location>
        <begin position="272"/>
        <end position="439"/>
    </location>
</feature>
<dbReference type="Proteomes" id="UP001302126">
    <property type="component" value="Unassembled WGS sequence"/>
</dbReference>
<evidence type="ECO:0000259" key="7">
    <source>
        <dbReference type="Pfam" id="PF08914"/>
    </source>
</evidence>
<dbReference type="PANTHER" id="PTHR16466:SF6">
    <property type="entry name" value="TELOMERIC REPEAT-BINDING FACTOR 2-INTERACTING PROTEIN 1"/>
    <property type="match status" value="1"/>
</dbReference>
<feature type="region of interest" description="Disordered" evidence="6">
    <location>
        <begin position="520"/>
        <end position="648"/>
    </location>
</feature>
<feature type="compositionally biased region" description="Low complexity" evidence="6">
    <location>
        <begin position="637"/>
        <end position="648"/>
    </location>
</feature>
<dbReference type="AlphaFoldDB" id="A0AAN6WYS7"/>
<feature type="compositionally biased region" description="Polar residues" evidence="6">
    <location>
        <begin position="419"/>
        <end position="434"/>
    </location>
</feature>
<evidence type="ECO:0000313" key="9">
    <source>
        <dbReference type="EMBL" id="KAK4190893.1"/>
    </source>
</evidence>
<comment type="similarity">
    <text evidence="1 5">Belongs to the RAP1 family.</text>
</comment>
<feature type="region of interest" description="Disordered" evidence="6">
    <location>
        <begin position="169"/>
        <end position="207"/>
    </location>
</feature>
<evidence type="ECO:0000256" key="6">
    <source>
        <dbReference type="SAM" id="MobiDB-lite"/>
    </source>
</evidence>
<proteinExistence type="inferred from homology"/>
<feature type="region of interest" description="Disordered" evidence="6">
    <location>
        <begin position="778"/>
        <end position="805"/>
    </location>
</feature>
<feature type="compositionally biased region" description="Acidic residues" evidence="6">
    <location>
        <begin position="547"/>
        <end position="557"/>
    </location>
</feature>
<keyword evidence="2 5" id="KW-0158">Chromosome</keyword>
<dbReference type="PROSITE" id="PS50096">
    <property type="entry name" value="IQ"/>
    <property type="match status" value="1"/>
</dbReference>
<comment type="caution">
    <text evidence="9">The sequence shown here is derived from an EMBL/GenBank/DDBJ whole genome shotgun (WGS) entry which is preliminary data.</text>
</comment>
<organism evidence="9 10">
    <name type="scientific">Podospora australis</name>
    <dbReference type="NCBI Taxonomy" id="1536484"/>
    <lineage>
        <taxon>Eukaryota</taxon>
        <taxon>Fungi</taxon>
        <taxon>Dikarya</taxon>
        <taxon>Ascomycota</taxon>
        <taxon>Pezizomycotina</taxon>
        <taxon>Sordariomycetes</taxon>
        <taxon>Sordariomycetidae</taxon>
        <taxon>Sordariales</taxon>
        <taxon>Podosporaceae</taxon>
        <taxon>Podospora</taxon>
    </lineage>
</organism>
<dbReference type="SUPFAM" id="SSF46689">
    <property type="entry name" value="Homeodomain-like"/>
    <property type="match status" value="2"/>
</dbReference>
<feature type="compositionally biased region" description="Polar residues" evidence="6">
    <location>
        <begin position="523"/>
        <end position="536"/>
    </location>
</feature>
<feature type="compositionally biased region" description="Pro residues" evidence="6">
    <location>
        <begin position="394"/>
        <end position="405"/>
    </location>
</feature>
<keyword evidence="10" id="KW-1185">Reference proteome</keyword>
<dbReference type="Gene3D" id="1.10.10.60">
    <property type="entry name" value="Homeodomain-like"/>
    <property type="match status" value="2"/>
</dbReference>
<dbReference type="GO" id="GO:0031848">
    <property type="term" value="P:protection from non-homologous end joining at telomere"/>
    <property type="evidence" value="ECO:0007669"/>
    <property type="project" value="TreeGrafter"/>
</dbReference>
<keyword evidence="4 5" id="KW-0539">Nucleus</keyword>
<feature type="compositionally biased region" description="Low complexity" evidence="6">
    <location>
        <begin position="357"/>
        <end position="370"/>
    </location>
</feature>
<reference evidence="9" key="1">
    <citation type="journal article" date="2023" name="Mol. Phylogenet. Evol.">
        <title>Genome-scale phylogeny and comparative genomics of the fungal order Sordariales.</title>
        <authorList>
            <person name="Hensen N."/>
            <person name="Bonometti L."/>
            <person name="Westerberg I."/>
            <person name="Brannstrom I.O."/>
            <person name="Guillou S."/>
            <person name="Cros-Aarteil S."/>
            <person name="Calhoun S."/>
            <person name="Haridas S."/>
            <person name="Kuo A."/>
            <person name="Mondo S."/>
            <person name="Pangilinan J."/>
            <person name="Riley R."/>
            <person name="LaButti K."/>
            <person name="Andreopoulos B."/>
            <person name="Lipzen A."/>
            <person name="Chen C."/>
            <person name="Yan M."/>
            <person name="Daum C."/>
            <person name="Ng V."/>
            <person name="Clum A."/>
            <person name="Steindorff A."/>
            <person name="Ohm R.A."/>
            <person name="Martin F."/>
            <person name="Silar P."/>
            <person name="Natvig D.O."/>
            <person name="Lalanne C."/>
            <person name="Gautier V."/>
            <person name="Ament-Velasquez S.L."/>
            <person name="Kruys A."/>
            <person name="Hutchinson M.I."/>
            <person name="Powell A.J."/>
            <person name="Barry K."/>
            <person name="Miller A.N."/>
            <person name="Grigoriev I.V."/>
            <person name="Debuchy R."/>
            <person name="Gladieux P."/>
            <person name="Hiltunen Thoren M."/>
            <person name="Johannesson H."/>
        </authorList>
    </citation>
    <scope>NUCLEOTIDE SEQUENCE</scope>
    <source>
        <strain evidence="9">PSN309</strain>
    </source>
</reference>
<dbReference type="InterPro" id="IPR009057">
    <property type="entry name" value="Homeodomain-like_sf"/>
</dbReference>
<reference evidence="9" key="2">
    <citation type="submission" date="2023-05" db="EMBL/GenBank/DDBJ databases">
        <authorList>
            <consortium name="Lawrence Berkeley National Laboratory"/>
            <person name="Steindorff A."/>
            <person name="Hensen N."/>
            <person name="Bonometti L."/>
            <person name="Westerberg I."/>
            <person name="Brannstrom I.O."/>
            <person name="Guillou S."/>
            <person name="Cros-Aarteil S."/>
            <person name="Calhoun S."/>
            <person name="Haridas S."/>
            <person name="Kuo A."/>
            <person name="Mondo S."/>
            <person name="Pangilinan J."/>
            <person name="Riley R."/>
            <person name="Labutti K."/>
            <person name="Andreopoulos B."/>
            <person name="Lipzen A."/>
            <person name="Chen C."/>
            <person name="Yanf M."/>
            <person name="Daum C."/>
            <person name="Ng V."/>
            <person name="Clum A."/>
            <person name="Ohm R."/>
            <person name="Martin F."/>
            <person name="Silar P."/>
            <person name="Natvig D."/>
            <person name="Lalanne C."/>
            <person name="Gautier V."/>
            <person name="Ament-Velasquez S.L."/>
            <person name="Kruys A."/>
            <person name="Hutchinson M.I."/>
            <person name="Powell A.J."/>
            <person name="Barry K."/>
            <person name="Miller A.N."/>
            <person name="Grigoriev I.V."/>
            <person name="Debuchy R."/>
            <person name="Gladieux P."/>
            <person name="Thoren M.H."/>
            <person name="Johannesson H."/>
        </authorList>
    </citation>
    <scope>NUCLEOTIDE SEQUENCE</scope>
    <source>
        <strain evidence="9">PSN309</strain>
    </source>
</reference>
<evidence type="ECO:0000256" key="1">
    <source>
        <dbReference type="ARBA" id="ARBA00010467"/>
    </source>
</evidence>
<feature type="domain" description="TERF2-interacting telomeric protein 1 Myb" evidence="7">
    <location>
        <begin position="210"/>
        <end position="263"/>
    </location>
</feature>
<evidence type="ECO:0000259" key="8">
    <source>
        <dbReference type="Pfam" id="PF16589"/>
    </source>
</evidence>
<dbReference type="InterPro" id="IPR015010">
    <property type="entry name" value="TERF2IP_Myb"/>
</dbReference>
<feature type="domain" description="TERF2-interacting telomeric protein 1 Myb" evidence="7">
    <location>
        <begin position="111"/>
        <end position="167"/>
    </location>
</feature>
<dbReference type="CDD" id="cd11655">
    <property type="entry name" value="rap1_myb-like"/>
    <property type="match status" value="2"/>
</dbReference>
<dbReference type="Pfam" id="PF08914">
    <property type="entry name" value="Myb_Rap1"/>
    <property type="match status" value="2"/>
</dbReference>
<feature type="compositionally biased region" description="Polar residues" evidence="6">
    <location>
        <begin position="326"/>
        <end position="346"/>
    </location>
</feature>
<keyword evidence="3 5" id="KW-0779">Telomere</keyword>
<gene>
    <name evidence="9" type="ORF">QBC35DRAFT_402579</name>
</gene>
<comment type="subcellular location">
    <subcellularLocation>
        <location evidence="5">Nucleus</location>
    </subcellularLocation>
    <subcellularLocation>
        <location evidence="5">Chromosome</location>
        <location evidence="5">Telomere</location>
    </subcellularLocation>
</comment>
<comment type="subunit">
    <text evidence="5">Homodimer.</text>
</comment>
<dbReference type="InterPro" id="IPR039595">
    <property type="entry name" value="TE2IP/Rap1"/>
</dbReference>
<dbReference type="InterPro" id="IPR001357">
    <property type="entry name" value="BRCT_dom"/>
</dbReference>
<dbReference type="GO" id="GO:0042162">
    <property type="term" value="F:telomeric DNA binding"/>
    <property type="evidence" value="ECO:0007669"/>
    <property type="project" value="TreeGrafter"/>
</dbReference>
<feature type="compositionally biased region" description="Basic and acidic residues" evidence="6">
    <location>
        <begin position="561"/>
        <end position="584"/>
    </location>
</feature>
<evidence type="ECO:0000256" key="2">
    <source>
        <dbReference type="ARBA" id="ARBA00022454"/>
    </source>
</evidence>
<dbReference type="GO" id="GO:0070187">
    <property type="term" value="C:shelterin complex"/>
    <property type="evidence" value="ECO:0007669"/>
    <property type="project" value="TreeGrafter"/>
</dbReference>
<dbReference type="Pfam" id="PF16589">
    <property type="entry name" value="BRCT_2"/>
    <property type="match status" value="1"/>
</dbReference>
<evidence type="ECO:0000256" key="5">
    <source>
        <dbReference type="RuleBase" id="RU367107"/>
    </source>
</evidence>
<dbReference type="GO" id="GO:0010833">
    <property type="term" value="P:telomere maintenance via telomere lengthening"/>
    <property type="evidence" value="ECO:0007669"/>
    <property type="project" value="UniProtKB-UniRule"/>
</dbReference>
<feature type="compositionally biased region" description="Acidic residues" evidence="6">
    <location>
        <begin position="612"/>
        <end position="621"/>
    </location>
</feature>
<sequence length="805" mass="90882">MAEDAGVSEKARGLYEDTLFGGMKFWVSKRVPLHHYIVGKIDDHGGKIVLLEKHADVLIADHAFPNRAPPGSVSWTFINECVEKEELVNIEKHRIHKVAEKAPVKGVRTAFTAQDDATLVGWVQRKEREGASISGNVIYRELSIHCPQHTWQSWRSRWVDNLSHLPKDRLPRGRDLPVSPEQTKTLPDPTPRIPQTQPARIGSQKGRVPFTPEDDDILMQFVGGHVQAGRKDKGNAIYKLLEEEHPHHTYQSWRDRWVKYVSPRFYANYDPDHIEQISPGPPPLKKERRALPPPAVATPINRPFKIEPRAAPPPAHSAPASRRPSISHTPFVQSRPSPTTSFQSHPTPVPRTRESTAAPAQPSASQANPNLDKLKQMRAKRLQMTQSQTSQGTPVPPTPQQPKVPTPVAIPEQRRRRSSVLSAHQVTQTSTSSAKQHDSDERCVKNEFISKIQPLAKGFLVRQSVTSKLEEQRGHEDEGLFVGDSEVGADDVAETMEGSESEASFHEQVDRALKDAYKEVFGSQLQSPAEKSTPRNNIPIHQRDPAEETEEELDEVPYEQLIKEERREIGLERSRRRTAEKSQQPKEAAQDSEEEEEYARSERLDWGNNELTIEEEVEQELPSEPKAIRTTSASHGTKPTAAPKPAAAPETITIPGEEDSSGVDENWHPFWPIFKEIASQKLEEEIETPPDWIAPVSSHRRQVPAAEIWECVQANGVLALSDKKWEAYARQLGFTTLTMGGMMLVIRSLREYFERYLLDFWLAFDGFQKILGRTVGEKRRRGSNAGSGEDYEWAEQGEKRRRLGV</sequence>
<name>A0AAN6WYS7_9PEZI</name>
<comment type="function">
    <text evidence="5">Involved in the regulation of telomere length, clustering and has a specific role in telomere position effect (TPE).</text>
</comment>